<evidence type="ECO:0000313" key="4">
    <source>
        <dbReference type="Proteomes" id="UP000800094"/>
    </source>
</evidence>
<feature type="domain" description="Protein kinase" evidence="2">
    <location>
        <begin position="877"/>
        <end position="1153"/>
    </location>
</feature>
<feature type="region of interest" description="Disordered" evidence="1">
    <location>
        <begin position="1551"/>
        <end position="1583"/>
    </location>
</feature>
<dbReference type="Gene3D" id="1.10.510.10">
    <property type="entry name" value="Transferase(Phosphotransferase) domain 1"/>
    <property type="match status" value="1"/>
</dbReference>
<dbReference type="EMBL" id="ML987198">
    <property type="protein sequence ID" value="KAF2246562.1"/>
    <property type="molecule type" value="Genomic_DNA"/>
</dbReference>
<dbReference type="GO" id="GO:0004672">
    <property type="term" value="F:protein kinase activity"/>
    <property type="evidence" value="ECO:0007669"/>
    <property type="project" value="InterPro"/>
</dbReference>
<dbReference type="PROSITE" id="PS00108">
    <property type="entry name" value="PROTEIN_KINASE_ST"/>
    <property type="match status" value="1"/>
</dbReference>
<evidence type="ECO:0000256" key="1">
    <source>
        <dbReference type="SAM" id="MobiDB-lite"/>
    </source>
</evidence>
<dbReference type="GO" id="GO:0005524">
    <property type="term" value="F:ATP binding"/>
    <property type="evidence" value="ECO:0007669"/>
    <property type="project" value="InterPro"/>
</dbReference>
<organism evidence="3 4">
    <name type="scientific">Trematosphaeria pertusa</name>
    <dbReference type="NCBI Taxonomy" id="390896"/>
    <lineage>
        <taxon>Eukaryota</taxon>
        <taxon>Fungi</taxon>
        <taxon>Dikarya</taxon>
        <taxon>Ascomycota</taxon>
        <taxon>Pezizomycotina</taxon>
        <taxon>Dothideomycetes</taxon>
        <taxon>Pleosporomycetidae</taxon>
        <taxon>Pleosporales</taxon>
        <taxon>Massarineae</taxon>
        <taxon>Trematosphaeriaceae</taxon>
        <taxon>Trematosphaeria</taxon>
    </lineage>
</organism>
<feature type="compositionally biased region" description="Acidic residues" evidence="1">
    <location>
        <begin position="424"/>
        <end position="441"/>
    </location>
</feature>
<feature type="compositionally biased region" description="Acidic residues" evidence="1">
    <location>
        <begin position="1753"/>
        <end position="1764"/>
    </location>
</feature>
<feature type="compositionally biased region" description="Gly residues" evidence="1">
    <location>
        <begin position="464"/>
        <end position="480"/>
    </location>
</feature>
<dbReference type="PROSITE" id="PS50011">
    <property type="entry name" value="PROTEIN_KINASE_DOM"/>
    <property type="match status" value="1"/>
</dbReference>
<dbReference type="PANTHER" id="PTHR33112">
    <property type="entry name" value="DOMAIN PROTEIN, PUTATIVE-RELATED"/>
    <property type="match status" value="1"/>
</dbReference>
<dbReference type="CDD" id="cd00180">
    <property type="entry name" value="PKc"/>
    <property type="match status" value="1"/>
</dbReference>
<feature type="region of interest" description="Disordered" evidence="1">
    <location>
        <begin position="1726"/>
        <end position="1764"/>
    </location>
</feature>
<dbReference type="InterPro" id="IPR011009">
    <property type="entry name" value="Kinase-like_dom_sf"/>
</dbReference>
<feature type="compositionally biased region" description="Basic and acidic residues" evidence="1">
    <location>
        <begin position="1730"/>
        <end position="1743"/>
    </location>
</feature>
<feature type="region of interest" description="Disordered" evidence="1">
    <location>
        <begin position="277"/>
        <end position="299"/>
    </location>
</feature>
<dbReference type="PANTHER" id="PTHR33112:SF16">
    <property type="entry name" value="HETEROKARYON INCOMPATIBILITY DOMAIN-CONTAINING PROTEIN"/>
    <property type="match status" value="1"/>
</dbReference>
<keyword evidence="4" id="KW-1185">Reference proteome</keyword>
<reference evidence="3" key="1">
    <citation type="journal article" date="2020" name="Stud. Mycol.">
        <title>101 Dothideomycetes genomes: a test case for predicting lifestyles and emergence of pathogens.</title>
        <authorList>
            <person name="Haridas S."/>
            <person name="Albert R."/>
            <person name="Binder M."/>
            <person name="Bloem J."/>
            <person name="Labutti K."/>
            <person name="Salamov A."/>
            <person name="Andreopoulos B."/>
            <person name="Baker S."/>
            <person name="Barry K."/>
            <person name="Bills G."/>
            <person name="Bluhm B."/>
            <person name="Cannon C."/>
            <person name="Castanera R."/>
            <person name="Culley D."/>
            <person name="Daum C."/>
            <person name="Ezra D."/>
            <person name="Gonzalez J."/>
            <person name="Henrissat B."/>
            <person name="Kuo A."/>
            <person name="Liang C."/>
            <person name="Lipzen A."/>
            <person name="Lutzoni F."/>
            <person name="Magnuson J."/>
            <person name="Mondo S."/>
            <person name="Nolan M."/>
            <person name="Ohm R."/>
            <person name="Pangilinan J."/>
            <person name="Park H.-J."/>
            <person name="Ramirez L."/>
            <person name="Alfaro M."/>
            <person name="Sun H."/>
            <person name="Tritt A."/>
            <person name="Yoshinaga Y."/>
            <person name="Zwiers L.-H."/>
            <person name="Turgeon B."/>
            <person name="Goodwin S."/>
            <person name="Spatafora J."/>
            <person name="Crous P."/>
            <person name="Grigoriev I."/>
        </authorList>
    </citation>
    <scope>NUCLEOTIDE SEQUENCE</scope>
    <source>
        <strain evidence="3">CBS 122368</strain>
    </source>
</reference>
<evidence type="ECO:0000313" key="3">
    <source>
        <dbReference type="EMBL" id="KAF2246562.1"/>
    </source>
</evidence>
<accession>A0A6A6I9F0</accession>
<name>A0A6A6I9F0_9PLEO</name>
<dbReference type="InterPro" id="IPR010730">
    <property type="entry name" value="HET"/>
</dbReference>
<gene>
    <name evidence="3" type="ORF">BU26DRAFT_566925</name>
</gene>
<dbReference type="OrthoDB" id="4062651at2759"/>
<evidence type="ECO:0000259" key="2">
    <source>
        <dbReference type="PROSITE" id="PS50011"/>
    </source>
</evidence>
<feature type="region of interest" description="Disordered" evidence="1">
    <location>
        <begin position="424"/>
        <end position="488"/>
    </location>
</feature>
<dbReference type="InterPro" id="IPR008271">
    <property type="entry name" value="Ser/Thr_kinase_AS"/>
</dbReference>
<dbReference type="Pfam" id="PF00069">
    <property type="entry name" value="Pkinase"/>
    <property type="match status" value="1"/>
</dbReference>
<proteinExistence type="predicted"/>
<dbReference type="Proteomes" id="UP000800094">
    <property type="component" value="Unassembled WGS sequence"/>
</dbReference>
<dbReference type="Pfam" id="PF06985">
    <property type="entry name" value="HET"/>
    <property type="match status" value="1"/>
</dbReference>
<dbReference type="RefSeq" id="XP_033681566.1">
    <property type="nucleotide sequence ID" value="XM_033833592.1"/>
</dbReference>
<dbReference type="GeneID" id="54586922"/>
<dbReference type="InterPro" id="IPR000719">
    <property type="entry name" value="Prot_kinase_dom"/>
</dbReference>
<sequence length="1764" mass="195137">MASGNANTFSEFNGGLEFDGFAVPEQQSYMKPAEDNTSAGFYFDEGIDTSGGASFAASRKCSIKYSYLECTMLIIPQMDNTSGSASWGNVGSTTFPPTPAQSFDSMYDPHYSTALGKHPLQLDVQDYPQSKRHETFPISPYQSSASVTGSSWDVDTQLTPSSSTEIGLSDEAADLCATWFSKYNVLPSDRHIASLSQLTGESPTAIRHWFGQALKQGMTSHDSAYKSQTGGFTTQEQIPTIPQLPQFAEAPEAVPEALHPTLSIEQLPCNYELDASTTTASQPPLRGGRKGCNRTNDPELLKRDPNKMYQCTRKCGKRYGRKCDWKRNEEEGYPSKSWICSLCTGQGVERVKPCFRKYHFSQHFRNIHPGLNAADFEESSLVHSDTAFPRKCGFCPHRFTTRQERIDHIGDHFKQGKCMLDWNDDEDDSHDDDNMDDDDDNNDRPDSGGGFGNNKPFYPPAPQGGSGPKYNGNGGGGYGGQQPPQGGFFQFQLQQYNNPAGEHESPIAERHIKLTSTDHFKQRSTHGWHSVEKKDNADVVARDAIFKSQVLKEASVCEQSPASSLASSSHRVKAFTTPSPYHLTENGEKAKEDVTNTVTPTSTLEALSDPKKHAQACEDTRLKLRSVEDRGDSAYWLLVVLKLVEAVAIEEQRKSNSHGEVKDQSSDLIFSMSNRGIVPNYLALLNSGVRDEALSTYRALWREVFRQYEEHFEKLTGEACSLRRPPRPSLLPPPPLLIGYNTNIGQPFLGVFTGRSGSDQHTSTHLTQSSCLGSDKLDAMAFFASITSRTLTPISLEVFEHSLPAGLITGLGAEAAVLRSELHAQKLRIPIESAPETLLQVPSPPLPLPSASSGTGQILTLKQCWKGITTLLDSQSFLSVKLLGTGGFSTVDEVVHRETSLRISRKTLKNREESALEELKKEVNVLQKLRHPHIIRFLGAYSKGDKMSILLSPVAETTLALWLDNTMSSKQEGLAQTIVKMYGCLASSIRYLHEQRPVVKHMDIKPQNILVMHGNQDFPHVVLSDFGISSFDNTASHEKSKPLTRQYCAPEVSEGISREQAADIWSLGCVYAEMASAAFRDDNPRWLDFRQEFSGREGKYYWQDISSLQEWLSVFLDRASTLAEATVVRTVKSMLSAEPVERPSASLLTMIFTPAPCCLNWPNDKVTYPGPLEELRTVEMLVHDDVVDCRTQLHLHSSADDKEQPDSFSRAKGWLNECFHDHDTCRRQPNEAKSLPARLVDIQPNGIGSTFVRIVDTAELDLKTVSVDYIAVSYVWSENDVTLSTELLQAMQSELPREALPKAMNEAISATDRVGYRYIWVDSLCVLQDSEDDKQRECKAMVSIYRNAALTMVLDQLSDTTDAQPGMSKDSSSSGGANSALRFTSSITSGVGISGRIEHQLTASASLPAIDFLTPGFAWDTRAWALQERLLSRRLLVLGQEQMYWECNALKASETFPRGLPPLLWEKVHTKPSPDVRPIHIKCEHATGSRLGDPDELLRRSVRALGPRLLRNCQWIKKEGDGIGDAMEAAQMELELPVLEVKAHTIDNVKSKIHGDDRQGGDDTATSGHAPISGLTDDFGLPTKVEGHQLLPTTASLLPANREPQDNFFHHNDFTQGGRSAFDCPTSCGVGDALIDNKAHPTIFSGQSDSFGSLGGPSCNDSIAEDVKPNFPYGKNITLDANGAECAHPTPRRAQREPFDWYCCKCDDGPVPNDDVAVQIKQDVDVEESFGSRKDKRDEHNGNVHDGMVMKVDDEDVDVDMDRD</sequence>
<feature type="compositionally biased region" description="Basic and acidic residues" evidence="1">
    <location>
        <begin position="1551"/>
        <end position="1561"/>
    </location>
</feature>
<protein>
    <recommendedName>
        <fullName evidence="2">Protein kinase domain-containing protein</fullName>
    </recommendedName>
</protein>
<dbReference type="SUPFAM" id="SSF56112">
    <property type="entry name" value="Protein kinase-like (PK-like)"/>
    <property type="match status" value="1"/>
</dbReference>
<dbReference type="SMART" id="SM00220">
    <property type="entry name" value="S_TKc"/>
    <property type="match status" value="1"/>
</dbReference>
<dbReference type="Gene3D" id="3.30.200.20">
    <property type="entry name" value="Phosphorylase Kinase, domain 1"/>
    <property type="match status" value="1"/>
</dbReference>